<name>A0A8J6NFU4_9CHLR</name>
<evidence type="ECO:0000256" key="1">
    <source>
        <dbReference type="SAM" id="Phobius"/>
    </source>
</evidence>
<feature type="transmembrane region" description="Helical" evidence="1">
    <location>
        <begin position="165"/>
        <end position="184"/>
    </location>
</feature>
<sequence>MKKIKVFIKLIVLYSGIGLLALLIIPSDPKNAWFFGYSTNRVILISIFLTTIFFLVTLMISLGTNNKIDKVLKQIIFVLKNNKNIRTLLFLIVFFLILFSFVFLLVWFLFQKHSAIFLRLSPLCFLSLASGMLALNMGVSKYNTQFTKMKDYISDTQILSKRHRILSFFVYSLIFIFFGVYFYWGTVHADLVNNNMGHTDQSAYMSFAKQARDTHFEYRGGRNRMPIYPYLLALLYKEDISDDDFFDDGKLFNIRLSLILLLCWFTVKWNF</sequence>
<proteinExistence type="predicted"/>
<dbReference type="AlphaFoldDB" id="A0A8J6NFU4"/>
<accession>A0A8J6NFU4</accession>
<keyword evidence="1" id="KW-0812">Transmembrane</keyword>
<comment type="caution">
    <text evidence="2">The sequence shown here is derived from an EMBL/GenBank/DDBJ whole genome shotgun (WGS) entry which is preliminary data.</text>
</comment>
<protein>
    <submittedName>
        <fullName evidence="2">Uncharacterized protein</fullName>
    </submittedName>
</protein>
<keyword evidence="1" id="KW-0472">Membrane</keyword>
<feature type="transmembrane region" description="Helical" evidence="1">
    <location>
        <begin position="7"/>
        <end position="27"/>
    </location>
</feature>
<organism evidence="2 3">
    <name type="scientific">Candidatus Desulfolinea nitratireducens</name>
    <dbReference type="NCBI Taxonomy" id="2841698"/>
    <lineage>
        <taxon>Bacteria</taxon>
        <taxon>Bacillati</taxon>
        <taxon>Chloroflexota</taxon>
        <taxon>Anaerolineae</taxon>
        <taxon>Anaerolineales</taxon>
        <taxon>Anaerolineales incertae sedis</taxon>
        <taxon>Candidatus Desulfolinea</taxon>
    </lineage>
</organism>
<feature type="non-terminal residue" evidence="2">
    <location>
        <position position="271"/>
    </location>
</feature>
<feature type="transmembrane region" description="Helical" evidence="1">
    <location>
        <begin position="42"/>
        <end position="64"/>
    </location>
</feature>
<evidence type="ECO:0000313" key="2">
    <source>
        <dbReference type="EMBL" id="MBC8333876.1"/>
    </source>
</evidence>
<gene>
    <name evidence="2" type="ORF">H8E29_01290</name>
</gene>
<reference evidence="2 3" key="1">
    <citation type="submission" date="2020-08" db="EMBL/GenBank/DDBJ databases">
        <title>Bridging the membrane lipid divide: bacteria of the FCB group superphylum have the potential to synthesize archaeal ether lipids.</title>
        <authorList>
            <person name="Villanueva L."/>
            <person name="Von Meijenfeldt F.A.B."/>
            <person name="Westbye A.B."/>
            <person name="Yadav S."/>
            <person name="Hopmans E.C."/>
            <person name="Dutilh B.E."/>
            <person name="Sinninghe Damste J.S."/>
        </authorList>
    </citation>
    <scope>NUCLEOTIDE SEQUENCE [LARGE SCALE GENOMIC DNA]</scope>
    <source>
        <strain evidence="2">NIOZ-UU36</strain>
    </source>
</reference>
<evidence type="ECO:0000313" key="3">
    <source>
        <dbReference type="Proteomes" id="UP000614469"/>
    </source>
</evidence>
<keyword evidence="1" id="KW-1133">Transmembrane helix</keyword>
<feature type="transmembrane region" description="Helical" evidence="1">
    <location>
        <begin position="116"/>
        <end position="139"/>
    </location>
</feature>
<dbReference type="Proteomes" id="UP000614469">
    <property type="component" value="Unassembled WGS sequence"/>
</dbReference>
<feature type="transmembrane region" description="Helical" evidence="1">
    <location>
        <begin position="85"/>
        <end position="110"/>
    </location>
</feature>
<feature type="transmembrane region" description="Helical" evidence="1">
    <location>
        <begin position="251"/>
        <end position="267"/>
    </location>
</feature>
<dbReference type="EMBL" id="JACNJN010000029">
    <property type="protein sequence ID" value="MBC8333876.1"/>
    <property type="molecule type" value="Genomic_DNA"/>
</dbReference>